<feature type="compositionally biased region" description="Basic residues" evidence="1">
    <location>
        <begin position="16"/>
        <end position="33"/>
    </location>
</feature>
<evidence type="ECO:0000313" key="3">
    <source>
        <dbReference type="Proteomes" id="UP000005306"/>
    </source>
</evidence>
<gene>
    <name evidence="2" type="ORF">PU1002_03971</name>
</gene>
<dbReference type="HOGENOM" id="CLU_3380181_0_0_5"/>
<protein>
    <submittedName>
        <fullName evidence="2">Uncharacterized protein</fullName>
    </submittedName>
</protein>
<proteinExistence type="predicted"/>
<evidence type="ECO:0000313" key="2">
    <source>
        <dbReference type="EMBL" id="EAS84845.1"/>
    </source>
</evidence>
<feature type="region of interest" description="Disordered" evidence="1">
    <location>
        <begin position="1"/>
        <end position="33"/>
    </location>
</feature>
<sequence length="33" mass="4044">MNDKEKNEKLSLALRKNLKKRKIFQKKNKKKSK</sequence>
<accession>Q1V1N3</accession>
<reference evidence="2 3" key="1">
    <citation type="submission" date="2006-04" db="EMBL/GenBank/DDBJ databases">
        <authorList>
            <person name="Giovannoni S.J."/>
            <person name="Cho J.-C."/>
            <person name="Ferriera S."/>
            <person name="Johnson J."/>
            <person name="Kravitz S."/>
            <person name="Halpern A."/>
            <person name="Remington K."/>
            <person name="Beeson K."/>
            <person name="Tran B."/>
            <person name="Rogers Y.-H."/>
            <person name="Friedman R."/>
            <person name="Venter J.C."/>
        </authorList>
    </citation>
    <scope>NUCLEOTIDE SEQUENCE [LARGE SCALE GENOMIC DNA]</scope>
    <source>
        <strain evidence="2 3">HTCC1002</strain>
    </source>
</reference>
<evidence type="ECO:0000256" key="1">
    <source>
        <dbReference type="SAM" id="MobiDB-lite"/>
    </source>
</evidence>
<dbReference type="Proteomes" id="UP000005306">
    <property type="component" value="Unassembled WGS sequence"/>
</dbReference>
<comment type="caution">
    <text evidence="2">The sequence shown here is derived from an EMBL/GenBank/DDBJ whole genome shotgun (WGS) entry which is preliminary data.</text>
</comment>
<dbReference type="EMBL" id="AAPV01000001">
    <property type="protein sequence ID" value="EAS84845.1"/>
    <property type="molecule type" value="Genomic_DNA"/>
</dbReference>
<name>Q1V1N3_PELU1</name>
<dbReference type="AlphaFoldDB" id="Q1V1N3"/>
<organism evidence="2 3">
    <name type="scientific">Pelagibacter ubique (strain HTCC1002)</name>
    <dbReference type="NCBI Taxonomy" id="314261"/>
    <lineage>
        <taxon>Bacteria</taxon>
        <taxon>Pseudomonadati</taxon>
        <taxon>Pseudomonadota</taxon>
        <taxon>Alphaproteobacteria</taxon>
        <taxon>Candidatus Pelagibacterales</taxon>
        <taxon>Candidatus Pelagibacteraceae</taxon>
        <taxon>Candidatus Pelagibacter</taxon>
    </lineage>
</organism>